<protein>
    <submittedName>
        <fullName evidence="2">Pr119.2</fullName>
    </submittedName>
</protein>
<evidence type="ECO:0000313" key="3">
    <source>
        <dbReference type="Proteomes" id="UP000008288"/>
    </source>
</evidence>
<reference evidence="2 3" key="1">
    <citation type="journal article" date="1996" name="J. Gen. Virol.">
        <title>Cloning and sequence analysis of the genes encoding DNA polymerase, glycoprotein B, ICP18.5 and major DNA-binding protein of rat cytomegalovirus.</title>
        <authorList>
            <person name="Beuken E."/>
            <person name="Slobbe R."/>
            <person name="Bruggeman C.A."/>
            <person name="Vink C."/>
        </authorList>
    </citation>
    <scope>NUCLEOTIDE SEQUENCE [LARGE SCALE GENOMIC DNA]</scope>
    <source>
        <strain evidence="2 3">Maastricht</strain>
    </source>
</reference>
<reference evidence="2 3" key="2">
    <citation type="journal article" date="1996" name="J. Virol.">
        <title>Structure of the rat cytomegalovirus genome termini.</title>
        <authorList>
            <person name="Vink C."/>
            <person name="Beuken E."/>
            <person name="Bruggeman C.A."/>
        </authorList>
    </citation>
    <scope>NUCLEOTIDE SEQUENCE [LARGE SCALE GENOMIC DNA]</scope>
    <source>
        <strain evidence="2 3">Maastricht</strain>
    </source>
</reference>
<keyword evidence="1" id="KW-0472">Membrane</keyword>
<reference evidence="2 3" key="3">
    <citation type="journal article" date="1997" name="J. Gen. Virol.">
        <title>Cloning and functional characterization of the origin of lytic-phase DNA replication of rat cytomegalovirus.</title>
        <authorList>
            <person name="Vink C."/>
            <person name="Beuken E."/>
            <person name="Bruggeman C.A."/>
        </authorList>
    </citation>
    <scope>NUCLEOTIDE SEQUENCE [LARGE SCALE GENOMIC DNA]</scope>
    <source>
        <strain evidence="2 3">Maastricht</strain>
    </source>
</reference>
<dbReference type="OrthoDB" id="40022at10239"/>
<dbReference type="EMBL" id="AF232689">
    <property type="protein sequence ID" value="AAF99211.1"/>
    <property type="molecule type" value="Genomic_DNA"/>
</dbReference>
<keyword evidence="1" id="KW-0812">Transmembrane</keyword>
<organism evidence="2 3">
    <name type="scientific">Rat cytomegalovirus (strain Maastricht)</name>
    <dbReference type="NCBI Taxonomy" id="79700"/>
    <lineage>
        <taxon>Viruses</taxon>
        <taxon>Duplodnaviria</taxon>
        <taxon>Heunggongvirae</taxon>
        <taxon>Peploviricota</taxon>
        <taxon>Herviviricetes</taxon>
        <taxon>Herpesvirales</taxon>
        <taxon>Orthoherpesviridae</taxon>
        <taxon>Betaherpesvirinae</taxon>
        <taxon>Muromegalovirus</taxon>
        <taxon>Muromegalovirus muridbeta2</taxon>
        <taxon>Murid betaherpesvirus 2</taxon>
    </lineage>
</organism>
<sequence length="113" mass="12624">METTEPSPIVNKTNSTSIDPVSVLIFHLVMAATSDDFLKNLLLICCMTTLVIILVIIFSKISDMRTTLMKLARRIGLVEKYQVYTISDEKKILHDADGTESTAGEFDYVSMMS</sequence>
<gene>
    <name evidence="2" type="primary">r119.2</name>
</gene>
<reference evidence="2 3" key="8">
    <citation type="journal article" date="2000" name="J. Virol.">
        <title>The r144 major histocompatibility complex class I-like gene of rat cytomegalovirus is dispensable for both acute and long-term infection in the immunocompromised host.</title>
        <authorList>
            <person name="Beisser P.S."/>
            <person name="Kloover J.S."/>
            <person name="Grauls G.E."/>
            <person name="Blok M.J."/>
            <person name="Bruggeman C.A."/>
            <person name="Vink C."/>
        </authorList>
    </citation>
    <scope>NUCLEOTIDE SEQUENCE [LARGE SCALE GENOMIC DNA]</scope>
    <source>
        <strain evidence="2 3">Maastricht</strain>
    </source>
</reference>
<name>Q9DW79_RCMVM</name>
<reference evidence="2 3" key="6">
    <citation type="journal article" date="1999" name="J. Gen. Virol.">
        <title>The rat cytomegalovirus R32 gene encodes a virion-associated protein that elicits a strong humoral immune response in infected rats.</title>
        <authorList>
            <person name="Beuken E."/>
            <person name="Grauls G."/>
            <person name="Bruggeman C.A."/>
            <person name="Vink C."/>
        </authorList>
    </citation>
    <scope>NUCLEOTIDE SEQUENCE [LARGE SCALE GENOMIC DNA]</scope>
    <source>
        <strain evidence="2 3">Maastricht</strain>
    </source>
</reference>
<dbReference type="KEGG" id="vg:940342"/>
<proteinExistence type="predicted"/>
<dbReference type="GeneID" id="940342"/>
<keyword evidence="1" id="KW-1133">Transmembrane helix</keyword>
<evidence type="ECO:0000256" key="1">
    <source>
        <dbReference type="SAM" id="Phobius"/>
    </source>
</evidence>
<accession>Q9DW79</accession>
<feature type="transmembrane region" description="Helical" evidence="1">
    <location>
        <begin position="41"/>
        <end position="61"/>
    </location>
</feature>
<reference evidence="2 3" key="5">
    <citation type="journal article" date="1998" name="Virology">
        <title>The Maastricht strain and England strain of rat cytomegalovirus represent different betaherpesvirus species rather than strains.</title>
        <authorList>
            <person name="Beisser P.S."/>
            <person name="Kaptein S.J."/>
            <person name="Beuken E."/>
            <person name="Bruggeman C.A."/>
            <person name="Vink C."/>
        </authorList>
    </citation>
    <scope>NUCLEOTIDE SEQUENCE [LARGE SCALE GENOMIC DNA]</scope>
    <source>
        <strain evidence="2 3">Maastricht</strain>
    </source>
</reference>
<dbReference type="Proteomes" id="UP000008288">
    <property type="component" value="Segment"/>
</dbReference>
<keyword evidence="3" id="KW-1185">Reference proteome</keyword>
<dbReference type="RefSeq" id="NP_064222.1">
    <property type="nucleotide sequence ID" value="NC_002512.2"/>
</dbReference>
<reference evidence="2 3" key="4">
    <citation type="journal article" date="1998" name="J. Virol.">
        <title>The R33 G protein-coupled receptor gene of rat cytomegalovirus plays an essential role in the pathogenesis of viral infection.</title>
        <authorList>
            <person name="Beisser P.S."/>
            <person name="Vink C."/>
            <person name="Van Dam J.G."/>
            <person name="Grauls G."/>
            <person name="Vanherle S.J."/>
            <person name="Bruggeman C.A."/>
        </authorList>
    </citation>
    <scope>NUCLEOTIDE SEQUENCE [LARGE SCALE GENOMIC DNA]</scope>
    <source>
        <strain evidence="2 3">Maastricht</strain>
    </source>
</reference>
<reference evidence="2 3" key="7">
    <citation type="journal article" date="1999" name="J. Virol.">
        <title>Deletion of the R78 G protein-coupled receptor gene from rat cytomegalovirus results in an attenuated, syncytium-inducing mutant strain.</title>
        <authorList>
            <person name="Beisser P.S."/>
            <person name="Grauls G."/>
            <person name="Bruggeman C.A."/>
            <person name="Vink C."/>
        </authorList>
    </citation>
    <scope>NUCLEOTIDE SEQUENCE [LARGE SCALE GENOMIC DNA]</scope>
    <source>
        <strain evidence="2 3">Maastricht</strain>
    </source>
</reference>
<evidence type="ECO:0000313" key="2">
    <source>
        <dbReference type="EMBL" id="AAF99211.1"/>
    </source>
</evidence>
<reference evidence="2 3" key="9">
    <citation type="journal article" date="2000" name="J. Virol.">
        <title>Complete DNA sequence of the rat cytomegalovirus genome.</title>
        <authorList>
            <person name="Vink C."/>
            <person name="Beuken E."/>
            <person name="Bruggeman C.A."/>
        </authorList>
    </citation>
    <scope>NUCLEOTIDE SEQUENCE [LARGE SCALE GENOMIC DNA]</scope>
    <source>
        <strain evidence="2 3">Maastricht</strain>
    </source>
</reference>
<organismHost>
    <name type="scientific">Rattus</name>
    <name type="common">rats</name>
    <dbReference type="NCBI Taxonomy" id="10114"/>
</organismHost>
<reference evidence="2 3" key="10">
    <citation type="journal article" date="2000" name="Virus Res.">
        <title>Rat cytomegalovirus R89 is a highly conserved gene which expresses a spliced transcript.</title>
        <authorList>
            <person name="Gruijthuijsen Y.K."/>
            <person name="Beuken E."/>
            <person name="Bruggeman C.A."/>
            <person name="Vink C."/>
        </authorList>
    </citation>
    <scope>NUCLEOTIDE SEQUENCE [LARGE SCALE GENOMIC DNA]</scope>
    <source>
        <strain evidence="2 3">Maastricht</strain>
    </source>
</reference>